<dbReference type="Proteomes" id="UP001190926">
    <property type="component" value="Unassembled WGS sequence"/>
</dbReference>
<evidence type="ECO:0000256" key="1">
    <source>
        <dbReference type="ARBA" id="ARBA00022679"/>
    </source>
</evidence>
<name>A0AAD4JCM0_PERFH</name>
<dbReference type="Gene3D" id="3.30.200.20">
    <property type="entry name" value="Phosphorylase Kinase, domain 1"/>
    <property type="match status" value="1"/>
</dbReference>
<gene>
    <name evidence="8" type="ORF">C2S53_014531</name>
</gene>
<evidence type="ECO:0000259" key="7">
    <source>
        <dbReference type="PROSITE" id="PS50011"/>
    </source>
</evidence>
<evidence type="ECO:0000256" key="6">
    <source>
        <dbReference type="RuleBase" id="RU000304"/>
    </source>
</evidence>
<keyword evidence="4 5" id="KW-0067">ATP-binding</keyword>
<dbReference type="SUPFAM" id="SSF56112">
    <property type="entry name" value="Protein kinase-like (PK-like)"/>
    <property type="match status" value="1"/>
</dbReference>
<dbReference type="PANTHER" id="PTHR27001:SF585">
    <property type="entry name" value="OS02G0648100 PROTEIN"/>
    <property type="match status" value="1"/>
</dbReference>
<keyword evidence="9" id="KW-1185">Reference proteome</keyword>
<dbReference type="PANTHER" id="PTHR27001">
    <property type="entry name" value="OS01G0253100 PROTEIN"/>
    <property type="match status" value="1"/>
</dbReference>
<dbReference type="PROSITE" id="PS00107">
    <property type="entry name" value="PROTEIN_KINASE_ATP"/>
    <property type="match status" value="1"/>
</dbReference>
<proteinExistence type="inferred from homology"/>
<reference evidence="8 9" key="1">
    <citation type="journal article" date="2021" name="Nat. Commun.">
        <title>Incipient diploidization of the medicinal plant Perilla within 10,000 years.</title>
        <authorList>
            <person name="Zhang Y."/>
            <person name="Shen Q."/>
            <person name="Leng L."/>
            <person name="Zhang D."/>
            <person name="Chen S."/>
            <person name="Shi Y."/>
            <person name="Ning Z."/>
            <person name="Chen S."/>
        </authorList>
    </citation>
    <scope>NUCLEOTIDE SEQUENCE [LARGE SCALE GENOMIC DNA]</scope>
    <source>
        <strain evidence="9">cv. PC099</strain>
    </source>
</reference>
<dbReference type="AlphaFoldDB" id="A0AAD4JCM0"/>
<evidence type="ECO:0000256" key="5">
    <source>
        <dbReference type="PROSITE-ProRule" id="PRU10141"/>
    </source>
</evidence>
<comment type="similarity">
    <text evidence="6">Belongs to the protein kinase superfamily.</text>
</comment>
<keyword evidence="2 5" id="KW-0547">Nucleotide-binding</keyword>
<dbReference type="GO" id="GO:0005886">
    <property type="term" value="C:plasma membrane"/>
    <property type="evidence" value="ECO:0007669"/>
    <property type="project" value="TreeGrafter"/>
</dbReference>
<dbReference type="PROSITE" id="PS50011">
    <property type="entry name" value="PROTEIN_KINASE_DOM"/>
    <property type="match status" value="1"/>
</dbReference>
<keyword evidence="6" id="KW-0723">Serine/threonine-protein kinase</keyword>
<accession>A0AAD4JCM0</accession>
<evidence type="ECO:0000256" key="4">
    <source>
        <dbReference type="ARBA" id="ARBA00022840"/>
    </source>
</evidence>
<evidence type="ECO:0000256" key="3">
    <source>
        <dbReference type="ARBA" id="ARBA00022777"/>
    </source>
</evidence>
<dbReference type="Pfam" id="PF00069">
    <property type="entry name" value="Pkinase"/>
    <property type="match status" value="1"/>
</dbReference>
<organism evidence="8 9">
    <name type="scientific">Perilla frutescens var. hirtella</name>
    <name type="common">Perilla citriodora</name>
    <name type="synonym">Perilla setoyensis</name>
    <dbReference type="NCBI Taxonomy" id="608512"/>
    <lineage>
        <taxon>Eukaryota</taxon>
        <taxon>Viridiplantae</taxon>
        <taxon>Streptophyta</taxon>
        <taxon>Embryophyta</taxon>
        <taxon>Tracheophyta</taxon>
        <taxon>Spermatophyta</taxon>
        <taxon>Magnoliopsida</taxon>
        <taxon>eudicotyledons</taxon>
        <taxon>Gunneridae</taxon>
        <taxon>Pentapetalae</taxon>
        <taxon>asterids</taxon>
        <taxon>lamiids</taxon>
        <taxon>Lamiales</taxon>
        <taxon>Lamiaceae</taxon>
        <taxon>Nepetoideae</taxon>
        <taxon>Elsholtzieae</taxon>
        <taxon>Perilla</taxon>
    </lineage>
</organism>
<evidence type="ECO:0000313" key="8">
    <source>
        <dbReference type="EMBL" id="KAH6831358.1"/>
    </source>
</evidence>
<dbReference type="PROSITE" id="PS00108">
    <property type="entry name" value="PROTEIN_KINASE_ST"/>
    <property type="match status" value="1"/>
</dbReference>
<evidence type="ECO:0000256" key="2">
    <source>
        <dbReference type="ARBA" id="ARBA00022741"/>
    </source>
</evidence>
<dbReference type="SMART" id="SM00220">
    <property type="entry name" value="S_TKc"/>
    <property type="match status" value="1"/>
</dbReference>
<dbReference type="PIRSF" id="PIRSF000654">
    <property type="entry name" value="Integrin-linked_kinase"/>
    <property type="match status" value="1"/>
</dbReference>
<dbReference type="EMBL" id="SDAM02000091">
    <property type="protein sequence ID" value="KAH6831358.1"/>
    <property type="molecule type" value="Genomic_DNA"/>
</dbReference>
<protein>
    <recommendedName>
        <fullName evidence="7">Protein kinase domain-containing protein</fullName>
    </recommendedName>
</protein>
<dbReference type="Gene3D" id="1.10.510.10">
    <property type="entry name" value="Transferase(Phosphotransferase) domain 1"/>
    <property type="match status" value="1"/>
</dbReference>
<dbReference type="InterPro" id="IPR008271">
    <property type="entry name" value="Ser/Thr_kinase_AS"/>
</dbReference>
<sequence>MGLLKFLTRKLRRRGPAATTDTTTTHTVFHNNYNGLLLQLSWNDIQRLTMDFATAIGHGGFSTVYLAQFRHSAAAVKIYCSSSELLFQTFKQELDILLRLRHRNIVKLLGYCDDREGVLVMEYVANGSLQEKLHTSKASSWLTWNERMAIAFQLAEAIAYLHERCSPHIVHGDIKPSNILLDADLNCKLCDFGSAKMGFSSTVVPTPQNSSSRKRRMMITGSPGYADPLYLRSGLASKKNDVYSFGVVVLELITGVEAFCPTSGERLTARAEPLLGDAGRVAEMMDPRLRGEVDLEEAKAMAALAANCISQSPGIRPSASDILTAMRRTISCLSFMFQNKVVDN</sequence>
<comment type="caution">
    <text evidence="8">The sequence shown here is derived from an EMBL/GenBank/DDBJ whole genome shotgun (WGS) entry which is preliminary data.</text>
</comment>
<evidence type="ECO:0000313" key="9">
    <source>
        <dbReference type="Proteomes" id="UP001190926"/>
    </source>
</evidence>
<dbReference type="GO" id="GO:0005524">
    <property type="term" value="F:ATP binding"/>
    <property type="evidence" value="ECO:0007669"/>
    <property type="project" value="UniProtKB-UniRule"/>
</dbReference>
<dbReference type="InterPro" id="IPR011009">
    <property type="entry name" value="Kinase-like_dom_sf"/>
</dbReference>
<dbReference type="GO" id="GO:0004674">
    <property type="term" value="F:protein serine/threonine kinase activity"/>
    <property type="evidence" value="ECO:0007669"/>
    <property type="project" value="UniProtKB-KW"/>
</dbReference>
<keyword evidence="3" id="KW-0418">Kinase</keyword>
<dbReference type="InterPro" id="IPR000719">
    <property type="entry name" value="Prot_kinase_dom"/>
</dbReference>
<feature type="domain" description="Protein kinase" evidence="7">
    <location>
        <begin position="50"/>
        <end position="336"/>
    </location>
</feature>
<feature type="binding site" evidence="5">
    <location>
        <position position="77"/>
    </location>
    <ligand>
        <name>ATP</name>
        <dbReference type="ChEBI" id="CHEBI:30616"/>
    </ligand>
</feature>
<keyword evidence="1" id="KW-0808">Transferase</keyword>
<dbReference type="InterPro" id="IPR017441">
    <property type="entry name" value="Protein_kinase_ATP_BS"/>
</dbReference>